<reference evidence="2" key="1">
    <citation type="submission" date="2023-06" db="EMBL/GenBank/DDBJ databases">
        <title>Genome-scale phylogeny and comparative genomics of the fungal order Sordariales.</title>
        <authorList>
            <consortium name="Lawrence Berkeley National Laboratory"/>
            <person name="Hensen N."/>
            <person name="Bonometti L."/>
            <person name="Westerberg I."/>
            <person name="Brannstrom I.O."/>
            <person name="Guillou S."/>
            <person name="Cros-Aarteil S."/>
            <person name="Calhoun S."/>
            <person name="Haridas S."/>
            <person name="Kuo A."/>
            <person name="Mondo S."/>
            <person name="Pangilinan J."/>
            <person name="Riley R."/>
            <person name="Labutti K."/>
            <person name="Andreopoulos B."/>
            <person name="Lipzen A."/>
            <person name="Chen C."/>
            <person name="Yanf M."/>
            <person name="Daum C."/>
            <person name="Ng V."/>
            <person name="Clum A."/>
            <person name="Steindorff A."/>
            <person name="Ohm R."/>
            <person name="Martin F."/>
            <person name="Silar P."/>
            <person name="Natvig D."/>
            <person name="Lalanne C."/>
            <person name="Gautier V."/>
            <person name="Ament-Velasquez S.L."/>
            <person name="Kruys A."/>
            <person name="Hutchinson M.I."/>
            <person name="Powell A.J."/>
            <person name="Barry K."/>
            <person name="Miller A.N."/>
            <person name="Grigoriev I.V."/>
            <person name="Debuchy R."/>
            <person name="Gladieux P."/>
            <person name="Thoren M.H."/>
            <person name="Johannesson H."/>
        </authorList>
    </citation>
    <scope>NUCLEOTIDE SEQUENCE</scope>
    <source>
        <strain evidence="2">CBS 606.72</strain>
    </source>
</reference>
<feature type="compositionally biased region" description="Basic and acidic residues" evidence="1">
    <location>
        <begin position="241"/>
        <end position="250"/>
    </location>
</feature>
<keyword evidence="3" id="KW-1185">Reference proteome</keyword>
<feature type="compositionally biased region" description="Polar residues" evidence="1">
    <location>
        <begin position="336"/>
        <end position="346"/>
    </location>
</feature>
<feature type="compositionally biased region" description="Basic and acidic residues" evidence="1">
    <location>
        <begin position="16"/>
        <end position="31"/>
    </location>
</feature>
<gene>
    <name evidence="2" type="ORF">B0T14DRAFT_497813</name>
</gene>
<feature type="compositionally biased region" description="Polar residues" evidence="1">
    <location>
        <begin position="378"/>
        <end position="392"/>
    </location>
</feature>
<evidence type="ECO:0000313" key="3">
    <source>
        <dbReference type="Proteomes" id="UP001175000"/>
    </source>
</evidence>
<organism evidence="2 3">
    <name type="scientific">Immersiella caudata</name>
    <dbReference type="NCBI Taxonomy" id="314043"/>
    <lineage>
        <taxon>Eukaryota</taxon>
        <taxon>Fungi</taxon>
        <taxon>Dikarya</taxon>
        <taxon>Ascomycota</taxon>
        <taxon>Pezizomycotina</taxon>
        <taxon>Sordariomycetes</taxon>
        <taxon>Sordariomycetidae</taxon>
        <taxon>Sordariales</taxon>
        <taxon>Lasiosphaeriaceae</taxon>
        <taxon>Immersiella</taxon>
    </lineage>
</organism>
<feature type="region of interest" description="Disordered" evidence="1">
    <location>
        <begin position="82"/>
        <end position="121"/>
    </location>
</feature>
<feature type="compositionally biased region" description="Pro residues" evidence="1">
    <location>
        <begin position="268"/>
        <end position="279"/>
    </location>
</feature>
<comment type="caution">
    <text evidence="2">The sequence shown here is derived from an EMBL/GenBank/DDBJ whole genome shotgun (WGS) entry which is preliminary data.</text>
</comment>
<protein>
    <submittedName>
        <fullName evidence="2">Uncharacterized protein</fullName>
    </submittedName>
</protein>
<dbReference type="Proteomes" id="UP001175000">
    <property type="component" value="Unassembled WGS sequence"/>
</dbReference>
<name>A0AA39WJK8_9PEZI</name>
<feature type="compositionally biased region" description="Polar residues" evidence="1">
    <location>
        <begin position="84"/>
        <end position="94"/>
    </location>
</feature>
<proteinExistence type="predicted"/>
<sequence>MDDSDAATDTMGRQTSEFRHGIHSNTRDKGHQVLRGCPYRTFSPFSLLHLQRPPPHDDSADINPNGTGSQLLRMGVDLMRSSRQRSATVGSSRYRTPTPHPDRPRRHTAGVSAGEDEGYGGEYRIPPIPNLFEPFENLEDEPPTPPIPPKSPFRPPPVITVPSAWDIPSSSSSQYSRGRPSFSSSYPPRPTTHYLDNPGFRDHPNRRFAFVESSPRHRDSLIATIDGAETNYDGEDEYEYDTCRQNDHSRKNMRSRRAASNVPRSRDQPPPVQQPPSQPLPRSNQRARNRPRGEQNLHTPASSDGVCKEQRSRGRQRTRFEPQTGTEPPSQVRPPKSSNTSGTNTRRGVFAACVGTDADSSSASEGTSSRAHGRGNRGINSDSATGSPSFSRLTKGETSWAVCEEDCGQVGREK</sequence>
<feature type="region of interest" description="Disordered" evidence="1">
    <location>
        <begin position="133"/>
        <end position="398"/>
    </location>
</feature>
<feature type="region of interest" description="Disordered" evidence="1">
    <location>
        <begin position="1"/>
        <end position="70"/>
    </location>
</feature>
<feature type="compositionally biased region" description="Low complexity" evidence="1">
    <location>
        <begin position="169"/>
        <end position="186"/>
    </location>
</feature>
<dbReference type="EMBL" id="JAULSU010000005">
    <property type="protein sequence ID" value="KAK0616616.1"/>
    <property type="molecule type" value="Genomic_DNA"/>
</dbReference>
<dbReference type="AlphaFoldDB" id="A0AA39WJK8"/>
<feature type="compositionally biased region" description="Pro residues" evidence="1">
    <location>
        <begin position="143"/>
        <end position="159"/>
    </location>
</feature>
<feature type="compositionally biased region" description="Low complexity" evidence="1">
    <location>
        <begin position="355"/>
        <end position="369"/>
    </location>
</feature>
<evidence type="ECO:0000313" key="2">
    <source>
        <dbReference type="EMBL" id="KAK0616616.1"/>
    </source>
</evidence>
<evidence type="ECO:0000256" key="1">
    <source>
        <dbReference type="SAM" id="MobiDB-lite"/>
    </source>
</evidence>
<accession>A0AA39WJK8</accession>